<dbReference type="InterPro" id="IPR017972">
    <property type="entry name" value="Cyt_P450_CS"/>
</dbReference>
<evidence type="ECO:0000256" key="3">
    <source>
        <dbReference type="ARBA" id="ARBA00010617"/>
    </source>
</evidence>
<dbReference type="InterPro" id="IPR001128">
    <property type="entry name" value="Cyt_P450"/>
</dbReference>
<evidence type="ECO:0000256" key="5">
    <source>
        <dbReference type="ARBA" id="ARBA00022723"/>
    </source>
</evidence>
<keyword evidence="7 9" id="KW-0408">Iron</keyword>
<accession>A0A5E4PYH7</accession>
<dbReference type="Pfam" id="PF00067">
    <property type="entry name" value="p450"/>
    <property type="match status" value="1"/>
</dbReference>
<name>A0A5E4PYH7_9NEOP</name>
<reference evidence="11 12" key="1">
    <citation type="submission" date="2017-07" db="EMBL/GenBank/DDBJ databases">
        <authorList>
            <person name="Talla V."/>
            <person name="Backstrom N."/>
        </authorList>
    </citation>
    <scope>NUCLEOTIDE SEQUENCE [LARGE SCALE GENOMIC DNA]</scope>
</reference>
<dbReference type="InterPro" id="IPR036396">
    <property type="entry name" value="Cyt_P450_sf"/>
</dbReference>
<evidence type="ECO:0000313" key="12">
    <source>
        <dbReference type="Proteomes" id="UP000324832"/>
    </source>
</evidence>
<dbReference type="PRINTS" id="PR00463">
    <property type="entry name" value="EP450I"/>
</dbReference>
<keyword evidence="8 10" id="KW-0503">Monooxygenase</keyword>
<proteinExistence type="inferred from homology"/>
<keyword evidence="6 10" id="KW-0560">Oxidoreductase</keyword>
<gene>
    <name evidence="11" type="ORF">LSINAPIS_LOCUS3006</name>
</gene>
<evidence type="ECO:0000256" key="8">
    <source>
        <dbReference type="ARBA" id="ARBA00023033"/>
    </source>
</evidence>
<evidence type="ECO:0000256" key="10">
    <source>
        <dbReference type="RuleBase" id="RU000461"/>
    </source>
</evidence>
<dbReference type="EMBL" id="FZQP02000670">
    <property type="protein sequence ID" value="VVC90000.1"/>
    <property type="molecule type" value="Genomic_DNA"/>
</dbReference>
<evidence type="ECO:0000256" key="6">
    <source>
        <dbReference type="ARBA" id="ARBA00023002"/>
    </source>
</evidence>
<evidence type="ECO:0000256" key="4">
    <source>
        <dbReference type="ARBA" id="ARBA00022617"/>
    </source>
</evidence>
<feature type="binding site" description="axial binding residue" evidence="9">
    <location>
        <position position="258"/>
    </location>
    <ligand>
        <name>heme</name>
        <dbReference type="ChEBI" id="CHEBI:30413"/>
    </ligand>
    <ligandPart>
        <name>Fe</name>
        <dbReference type="ChEBI" id="CHEBI:18248"/>
    </ligandPart>
</feature>
<evidence type="ECO:0000256" key="7">
    <source>
        <dbReference type="ARBA" id="ARBA00023004"/>
    </source>
</evidence>
<dbReference type="InterPro" id="IPR002401">
    <property type="entry name" value="Cyt_P450_E_grp-I"/>
</dbReference>
<comment type="cofactor">
    <cofactor evidence="1 9">
        <name>heme</name>
        <dbReference type="ChEBI" id="CHEBI:30413"/>
    </cofactor>
</comment>
<organism evidence="11 12">
    <name type="scientific">Leptidea sinapis</name>
    <dbReference type="NCBI Taxonomy" id="189913"/>
    <lineage>
        <taxon>Eukaryota</taxon>
        <taxon>Metazoa</taxon>
        <taxon>Ecdysozoa</taxon>
        <taxon>Arthropoda</taxon>
        <taxon>Hexapoda</taxon>
        <taxon>Insecta</taxon>
        <taxon>Pterygota</taxon>
        <taxon>Neoptera</taxon>
        <taxon>Endopterygota</taxon>
        <taxon>Lepidoptera</taxon>
        <taxon>Glossata</taxon>
        <taxon>Ditrysia</taxon>
        <taxon>Papilionoidea</taxon>
        <taxon>Pieridae</taxon>
        <taxon>Dismorphiinae</taxon>
        <taxon>Leptidea</taxon>
    </lineage>
</organism>
<evidence type="ECO:0008006" key="13">
    <source>
        <dbReference type="Google" id="ProtNLM"/>
    </source>
</evidence>
<evidence type="ECO:0000313" key="11">
    <source>
        <dbReference type="EMBL" id="VVC90000.1"/>
    </source>
</evidence>
<dbReference type="GO" id="GO:0004497">
    <property type="term" value="F:monooxygenase activity"/>
    <property type="evidence" value="ECO:0007669"/>
    <property type="project" value="UniProtKB-KW"/>
</dbReference>
<dbReference type="InterPro" id="IPR050196">
    <property type="entry name" value="Cytochrome_P450_Monoox"/>
</dbReference>
<keyword evidence="12" id="KW-1185">Reference proteome</keyword>
<sequence length="313" mass="36930">MGTSMRNGIKEVIDKYFKAIHIFGNCMVQRFSRVWLFFDFIFAFTRNAFVQNRIVKNLHEFTDTIIRERKELYSRGLVDVDEVLNNNGRLAMLDLLLQEETRGRIDMRGIREEVDTFMFEGHDTTAMALSFILMRIANEPEAQNKIFDEIQSIFGESNRLPITEDLNKMKYLDCCIKECLRLYPSVPFIARYLTEEIELSSFKIPANTICNIHIYDVHHRADIFPDPERFIPERFLPQNCRERHPYAYIPFSAGPRNCIGQKFAMLEMKTVLTGLFRKYRIEPVTKPSDLEFCADIVLRVTHPIYVRFQKRLI</sequence>
<evidence type="ECO:0000256" key="1">
    <source>
        <dbReference type="ARBA" id="ARBA00001971"/>
    </source>
</evidence>
<dbReference type="Gene3D" id="1.10.630.10">
    <property type="entry name" value="Cytochrome P450"/>
    <property type="match status" value="1"/>
</dbReference>
<keyword evidence="5 9" id="KW-0479">Metal-binding</keyword>
<dbReference type="PRINTS" id="PR00385">
    <property type="entry name" value="P450"/>
</dbReference>
<dbReference type="Proteomes" id="UP000324832">
    <property type="component" value="Unassembled WGS sequence"/>
</dbReference>
<protein>
    <recommendedName>
        <fullName evidence="13">Cytochrome P450</fullName>
    </recommendedName>
</protein>
<dbReference type="GO" id="GO:0005506">
    <property type="term" value="F:iron ion binding"/>
    <property type="evidence" value="ECO:0007669"/>
    <property type="project" value="InterPro"/>
</dbReference>
<dbReference type="PANTHER" id="PTHR24291:SF105">
    <property type="entry name" value="CYTOCHROME P450 4P1-RELATED"/>
    <property type="match status" value="1"/>
</dbReference>
<dbReference type="AlphaFoldDB" id="A0A5E4PYH7"/>
<comment type="similarity">
    <text evidence="3 10">Belongs to the cytochrome P450 family.</text>
</comment>
<dbReference type="PROSITE" id="PS00086">
    <property type="entry name" value="CYTOCHROME_P450"/>
    <property type="match status" value="1"/>
</dbReference>
<dbReference type="PANTHER" id="PTHR24291">
    <property type="entry name" value="CYTOCHROME P450 FAMILY 4"/>
    <property type="match status" value="1"/>
</dbReference>
<comment type="function">
    <text evidence="2">May be involved in the metabolism of insect hormones and in the breakdown of synthetic insecticides.</text>
</comment>
<keyword evidence="4 9" id="KW-0349">Heme</keyword>
<evidence type="ECO:0000256" key="9">
    <source>
        <dbReference type="PIRSR" id="PIRSR602401-1"/>
    </source>
</evidence>
<dbReference type="GO" id="GO:0016705">
    <property type="term" value="F:oxidoreductase activity, acting on paired donors, with incorporation or reduction of molecular oxygen"/>
    <property type="evidence" value="ECO:0007669"/>
    <property type="project" value="InterPro"/>
</dbReference>
<dbReference type="GO" id="GO:0020037">
    <property type="term" value="F:heme binding"/>
    <property type="evidence" value="ECO:0007669"/>
    <property type="project" value="InterPro"/>
</dbReference>
<evidence type="ECO:0000256" key="2">
    <source>
        <dbReference type="ARBA" id="ARBA00003690"/>
    </source>
</evidence>
<dbReference type="SUPFAM" id="SSF48264">
    <property type="entry name" value="Cytochrome P450"/>
    <property type="match status" value="1"/>
</dbReference>